<dbReference type="AlphaFoldDB" id="A0AAV7A1U9"/>
<dbReference type="InterPro" id="IPR038840">
    <property type="entry name" value="RWDD3"/>
</dbReference>
<dbReference type="GO" id="GO:0010468">
    <property type="term" value="P:regulation of gene expression"/>
    <property type="evidence" value="ECO:0007669"/>
    <property type="project" value="UniProtKB-ARBA"/>
</dbReference>
<dbReference type="GO" id="GO:0005737">
    <property type="term" value="C:cytoplasm"/>
    <property type="evidence" value="ECO:0007669"/>
    <property type="project" value="UniProtKB-SubCell"/>
</dbReference>
<dbReference type="CDD" id="cd23819">
    <property type="entry name" value="RWD_RWDD3"/>
    <property type="match status" value="1"/>
</dbReference>
<comment type="function">
    <text evidence="6">Enhancer of SUMO conjugation. Increases SUMO conjugation to proteins by promoting the: binding of E1 and E2 enzymes, thioester linkage between SUMO and ube2i/ubc9 and transfer of SUMO to specific target proteins which include hif1a, pias, nfkbia, nr3c1 and top1. Has no effect on ubiquitination.</text>
</comment>
<keyword evidence="9" id="KW-1185">Reference proteome</keyword>
<evidence type="ECO:0000256" key="6">
    <source>
        <dbReference type="ARBA" id="ARBA00053748"/>
    </source>
</evidence>
<name>A0AAV7A1U9_ENGPU</name>
<evidence type="ECO:0000256" key="1">
    <source>
        <dbReference type="ARBA" id="ARBA00004123"/>
    </source>
</evidence>
<dbReference type="GO" id="GO:0033235">
    <property type="term" value="P:positive regulation of protein sumoylation"/>
    <property type="evidence" value="ECO:0007669"/>
    <property type="project" value="InterPro"/>
</dbReference>
<feature type="domain" description="RWD" evidence="7">
    <location>
        <begin position="7"/>
        <end position="113"/>
    </location>
</feature>
<evidence type="ECO:0000256" key="4">
    <source>
        <dbReference type="ARBA" id="ARBA00022490"/>
    </source>
</evidence>
<keyword evidence="4" id="KW-0963">Cytoplasm</keyword>
<evidence type="ECO:0000259" key="7">
    <source>
        <dbReference type="PROSITE" id="PS50908"/>
    </source>
</evidence>
<dbReference type="PANTHER" id="PTHR15628">
    <property type="entry name" value="RWD DOMAIN-CONTAINING PROTEIN 3"/>
    <property type="match status" value="1"/>
</dbReference>
<dbReference type="Gene3D" id="3.10.110.10">
    <property type="entry name" value="Ubiquitin Conjugating Enzyme"/>
    <property type="match status" value="1"/>
</dbReference>
<dbReference type="CDD" id="cd24164">
    <property type="entry name" value="RWDD3_C"/>
    <property type="match status" value="1"/>
</dbReference>
<dbReference type="InterPro" id="IPR006575">
    <property type="entry name" value="RWD_dom"/>
</dbReference>
<dbReference type="EMBL" id="WNYA01000009">
    <property type="protein sequence ID" value="KAG8555586.1"/>
    <property type="molecule type" value="Genomic_DNA"/>
</dbReference>
<evidence type="ECO:0000256" key="3">
    <source>
        <dbReference type="ARBA" id="ARBA00015444"/>
    </source>
</evidence>
<dbReference type="Pfam" id="PF05773">
    <property type="entry name" value="RWD"/>
    <property type="match status" value="1"/>
</dbReference>
<protein>
    <recommendedName>
        <fullName evidence="3">RWD domain-containing protein 3</fullName>
    </recommendedName>
</protein>
<dbReference type="PANTHER" id="PTHR15628:SF1">
    <property type="entry name" value="RWD DOMAIN-CONTAINING PROTEIN 3"/>
    <property type="match status" value="1"/>
</dbReference>
<dbReference type="GO" id="GO:0033554">
    <property type="term" value="P:cellular response to stress"/>
    <property type="evidence" value="ECO:0007669"/>
    <property type="project" value="UniProtKB-ARBA"/>
</dbReference>
<comment type="subcellular location">
    <subcellularLocation>
        <location evidence="2">Cytoplasm</location>
    </subcellularLocation>
    <subcellularLocation>
        <location evidence="1">Nucleus</location>
    </subcellularLocation>
</comment>
<evidence type="ECO:0000256" key="2">
    <source>
        <dbReference type="ARBA" id="ARBA00004496"/>
    </source>
</evidence>
<dbReference type="SMART" id="SM00591">
    <property type="entry name" value="RWD"/>
    <property type="match status" value="1"/>
</dbReference>
<sequence length="260" mass="29700">MSEAALEEISVLSAIYCDPGEWQLLSRSENGITVMIQTNVRRIAESEIRLRLVLDLPVTYPSCLPNLSVSSEELTRAQCKELRDKLLDQARERLSQPMIHDLVLWTQQNFNSVIGNSIRDEKHLLSAVTDDGTWITLLHLDHMRAKNKYVKTLEKWTSDLRLTGKLMFMGKIILILLQGDKSDIRDYLVLQKTCKVDVDSTGKKCKERMISVLCEMKLSPEHQRLTTFEVKEYPAASELERDFALAGLSTLFTEFVLGLL</sequence>
<organism evidence="8 9">
    <name type="scientific">Engystomops pustulosus</name>
    <name type="common">Tungara frog</name>
    <name type="synonym">Physalaemus pustulosus</name>
    <dbReference type="NCBI Taxonomy" id="76066"/>
    <lineage>
        <taxon>Eukaryota</taxon>
        <taxon>Metazoa</taxon>
        <taxon>Chordata</taxon>
        <taxon>Craniata</taxon>
        <taxon>Vertebrata</taxon>
        <taxon>Euteleostomi</taxon>
        <taxon>Amphibia</taxon>
        <taxon>Batrachia</taxon>
        <taxon>Anura</taxon>
        <taxon>Neobatrachia</taxon>
        <taxon>Hyloidea</taxon>
        <taxon>Leptodactylidae</taxon>
        <taxon>Leiuperinae</taxon>
        <taxon>Engystomops</taxon>
    </lineage>
</organism>
<dbReference type="FunFam" id="3.10.110.10:FF:000050">
    <property type="entry name" value="eIF-2-alpha kinase GCN2"/>
    <property type="match status" value="1"/>
</dbReference>
<dbReference type="InterPro" id="IPR016135">
    <property type="entry name" value="UBQ-conjugating_enzyme/RWD"/>
</dbReference>
<dbReference type="Proteomes" id="UP000824782">
    <property type="component" value="Unassembled WGS sequence"/>
</dbReference>
<proteinExistence type="predicted"/>
<evidence type="ECO:0000313" key="8">
    <source>
        <dbReference type="EMBL" id="KAG8555586.1"/>
    </source>
</evidence>
<keyword evidence="5" id="KW-0539">Nucleus</keyword>
<dbReference type="GO" id="GO:0005634">
    <property type="term" value="C:nucleus"/>
    <property type="evidence" value="ECO:0007669"/>
    <property type="project" value="UniProtKB-SubCell"/>
</dbReference>
<evidence type="ECO:0000256" key="5">
    <source>
        <dbReference type="ARBA" id="ARBA00023242"/>
    </source>
</evidence>
<dbReference type="GO" id="GO:1902073">
    <property type="term" value="P:positive regulation of hypoxia-inducible factor-1alpha signaling pathway"/>
    <property type="evidence" value="ECO:0007669"/>
    <property type="project" value="InterPro"/>
</dbReference>
<comment type="caution">
    <text evidence="8">The sequence shown here is derived from an EMBL/GenBank/DDBJ whole genome shotgun (WGS) entry which is preliminary data.</text>
</comment>
<accession>A0AAV7A1U9</accession>
<dbReference type="PROSITE" id="PS50908">
    <property type="entry name" value="RWD"/>
    <property type="match status" value="1"/>
</dbReference>
<gene>
    <name evidence="8" type="ORF">GDO81_017752</name>
</gene>
<reference evidence="8" key="1">
    <citation type="thesis" date="2020" institute="ProQuest LLC" country="789 East Eisenhower Parkway, Ann Arbor, MI, USA">
        <title>Comparative Genomics and Chromosome Evolution.</title>
        <authorList>
            <person name="Mudd A.B."/>
        </authorList>
    </citation>
    <scope>NUCLEOTIDE SEQUENCE</scope>
    <source>
        <strain evidence="8">237g6f4</strain>
        <tissue evidence="8">Blood</tissue>
    </source>
</reference>
<dbReference type="SUPFAM" id="SSF54495">
    <property type="entry name" value="UBC-like"/>
    <property type="match status" value="1"/>
</dbReference>
<evidence type="ECO:0000313" key="9">
    <source>
        <dbReference type="Proteomes" id="UP000824782"/>
    </source>
</evidence>